<dbReference type="InterPro" id="IPR036972">
    <property type="entry name" value="Cyt_c_oxidase_su5b_sf"/>
</dbReference>
<comment type="caution">
    <text evidence="13">The sequence shown here is derived from an EMBL/GenBank/DDBJ whole genome shotgun (WGS) entry which is preliminary data.</text>
</comment>
<dbReference type="PANTHER" id="PTHR10122:SF0">
    <property type="entry name" value="CYTOCHROME C OXIDASE SUBUNIT 5B, ISOFORM A-RELATED"/>
    <property type="match status" value="1"/>
</dbReference>
<dbReference type="GO" id="GO:0046872">
    <property type="term" value="F:metal ion binding"/>
    <property type="evidence" value="ECO:0007669"/>
    <property type="project" value="UniProtKB-KW"/>
</dbReference>
<evidence type="ECO:0000256" key="7">
    <source>
        <dbReference type="ARBA" id="ARBA00023128"/>
    </source>
</evidence>
<feature type="binding site" evidence="11">
    <location>
        <position position="111"/>
    </location>
    <ligand>
        <name>Zn(2+)</name>
        <dbReference type="ChEBI" id="CHEBI:29105"/>
    </ligand>
</feature>
<keyword evidence="3 11" id="KW-0479">Metal-binding</keyword>
<evidence type="ECO:0000256" key="6">
    <source>
        <dbReference type="ARBA" id="ARBA00022946"/>
    </source>
</evidence>
<dbReference type="OrthoDB" id="10249250at2759"/>
<evidence type="ECO:0000313" key="13">
    <source>
        <dbReference type="EMBL" id="PAV16125.1"/>
    </source>
</evidence>
<evidence type="ECO:0000313" key="14">
    <source>
        <dbReference type="Proteomes" id="UP000217199"/>
    </source>
</evidence>
<comment type="similarity">
    <text evidence="2">Belongs to the cytochrome c oxidase subunit 5B family.</text>
</comment>
<dbReference type="InParanoid" id="A0A286U991"/>
<name>A0A286U991_9AGAM</name>
<dbReference type="Pfam" id="PF01215">
    <property type="entry name" value="COX5B"/>
    <property type="match status" value="1"/>
</dbReference>
<dbReference type="FunCoup" id="A0A286U991">
    <property type="interactions" value="199"/>
</dbReference>
<evidence type="ECO:0000256" key="11">
    <source>
        <dbReference type="PIRSR" id="PIRSR602124-2"/>
    </source>
</evidence>
<keyword evidence="8" id="KW-0472">Membrane</keyword>
<dbReference type="GO" id="GO:0006123">
    <property type="term" value="P:mitochondrial electron transport, cytochrome c to oxygen"/>
    <property type="evidence" value="ECO:0007669"/>
    <property type="project" value="InterPro"/>
</dbReference>
<dbReference type="CDD" id="cd00924">
    <property type="entry name" value="Cyt_c_Oxidase_Vb"/>
    <property type="match status" value="1"/>
</dbReference>
<dbReference type="PROSITE" id="PS51359">
    <property type="entry name" value="COX5B_2"/>
    <property type="match status" value="1"/>
</dbReference>
<evidence type="ECO:0000256" key="1">
    <source>
        <dbReference type="ARBA" id="ARBA00004443"/>
    </source>
</evidence>
<dbReference type="FunFam" id="2.60.11.10:FF:000003">
    <property type="entry name" value="Cytochrome c oxidase subunit IV"/>
    <property type="match status" value="1"/>
</dbReference>
<dbReference type="AlphaFoldDB" id="A0A286U991"/>
<evidence type="ECO:0000256" key="3">
    <source>
        <dbReference type="ARBA" id="ARBA00022723"/>
    </source>
</evidence>
<evidence type="ECO:0000256" key="8">
    <source>
        <dbReference type="ARBA" id="ARBA00023136"/>
    </source>
</evidence>
<keyword evidence="5 11" id="KW-0862">Zinc</keyword>
<dbReference type="Gene3D" id="2.60.11.10">
    <property type="entry name" value="Cytochrome c oxidase, subunit Vb"/>
    <property type="match status" value="1"/>
</dbReference>
<dbReference type="STRING" id="2282107.A0A286U991"/>
<dbReference type="GO" id="GO:0005743">
    <property type="term" value="C:mitochondrial inner membrane"/>
    <property type="evidence" value="ECO:0007669"/>
    <property type="project" value="UniProtKB-SubCell"/>
</dbReference>
<evidence type="ECO:0000256" key="12">
    <source>
        <dbReference type="SAM" id="MobiDB-lite"/>
    </source>
</evidence>
<dbReference type="SUPFAM" id="SSF57802">
    <property type="entry name" value="Rubredoxin-like"/>
    <property type="match status" value="1"/>
</dbReference>
<dbReference type="InterPro" id="IPR002124">
    <property type="entry name" value="Cyt_c_oxidase_su5b"/>
</dbReference>
<evidence type="ECO:0000256" key="5">
    <source>
        <dbReference type="ARBA" id="ARBA00022833"/>
    </source>
</evidence>
<keyword evidence="7" id="KW-0496">Mitochondrion</keyword>
<feature type="binding site" evidence="11">
    <location>
        <position position="119"/>
    </location>
    <ligand>
        <name>Zn(2+)</name>
        <dbReference type="ChEBI" id="CHEBI:29105"/>
    </ligand>
</feature>
<feature type="binding site" evidence="11">
    <location>
        <position position="138"/>
    </location>
    <ligand>
        <name>Zn(2+)</name>
        <dbReference type="ChEBI" id="CHEBI:29105"/>
    </ligand>
</feature>
<evidence type="ECO:0000256" key="10">
    <source>
        <dbReference type="ARBA" id="ARBA00070613"/>
    </source>
</evidence>
<sequence length="156" mass="17103">MFRNNALAALRPILRARVAPTSLRTFATTPRALSGDHHGPTAPQLYGPGHKDENTLPTDEEQATGLERFQLLGRMEGVDVFDMKELDSSRLGTMADPIKVPTYYPERLIGCTGSPADSHEVVWLSATTAKPRHRCTECGSVYTLDYQGAEEAAHAH</sequence>
<protein>
    <recommendedName>
        <fullName evidence="10">Cytochrome c oxidase subunit 4, mitochondrial</fullName>
    </recommendedName>
    <alternativeName>
        <fullName evidence="9">Cytochrome c oxidase polypeptide IV</fullName>
    </alternativeName>
</protein>
<proteinExistence type="inferred from homology"/>
<feature type="binding site" evidence="11">
    <location>
        <position position="135"/>
    </location>
    <ligand>
        <name>Zn(2+)</name>
        <dbReference type="ChEBI" id="CHEBI:29105"/>
    </ligand>
</feature>
<dbReference type="PANTHER" id="PTHR10122">
    <property type="entry name" value="CYTOCHROME C OXIDASE SUBUNIT 5B, MITOCHONDRIAL"/>
    <property type="match status" value="1"/>
</dbReference>
<reference evidence="13 14" key="1">
    <citation type="journal article" date="2017" name="Mol. Ecol.">
        <title>Comparative and population genomic landscape of Phellinus noxius: A hypervariable fungus causing root rot in trees.</title>
        <authorList>
            <person name="Chung C.L."/>
            <person name="Lee T.J."/>
            <person name="Akiba M."/>
            <person name="Lee H.H."/>
            <person name="Kuo T.H."/>
            <person name="Liu D."/>
            <person name="Ke H.M."/>
            <person name="Yokoi T."/>
            <person name="Roa M.B."/>
            <person name="Lu M.J."/>
            <person name="Chang Y.Y."/>
            <person name="Ann P.J."/>
            <person name="Tsai J.N."/>
            <person name="Chen C.Y."/>
            <person name="Tzean S.S."/>
            <person name="Ota Y."/>
            <person name="Hattori T."/>
            <person name="Sahashi N."/>
            <person name="Liou R.F."/>
            <person name="Kikuchi T."/>
            <person name="Tsai I.J."/>
        </authorList>
    </citation>
    <scope>NUCLEOTIDE SEQUENCE [LARGE SCALE GENOMIC DNA]</scope>
    <source>
        <strain evidence="13 14">FFPRI411160</strain>
    </source>
</reference>
<organism evidence="13 14">
    <name type="scientific">Pyrrhoderma noxium</name>
    <dbReference type="NCBI Taxonomy" id="2282107"/>
    <lineage>
        <taxon>Eukaryota</taxon>
        <taxon>Fungi</taxon>
        <taxon>Dikarya</taxon>
        <taxon>Basidiomycota</taxon>
        <taxon>Agaricomycotina</taxon>
        <taxon>Agaricomycetes</taxon>
        <taxon>Hymenochaetales</taxon>
        <taxon>Hymenochaetaceae</taxon>
        <taxon>Pyrrhoderma</taxon>
    </lineage>
</organism>
<keyword evidence="6" id="KW-0809">Transit peptide</keyword>
<evidence type="ECO:0000256" key="2">
    <source>
        <dbReference type="ARBA" id="ARBA00010292"/>
    </source>
</evidence>
<dbReference type="Proteomes" id="UP000217199">
    <property type="component" value="Unassembled WGS sequence"/>
</dbReference>
<comment type="subcellular location">
    <subcellularLocation>
        <location evidence="1">Mitochondrion inner membrane</location>
        <topology evidence="1">Peripheral membrane protein</topology>
        <orientation evidence="1">Matrix side</orientation>
    </subcellularLocation>
</comment>
<keyword evidence="14" id="KW-1185">Reference proteome</keyword>
<dbReference type="GO" id="GO:0045277">
    <property type="term" value="C:respiratory chain complex IV"/>
    <property type="evidence" value="ECO:0007669"/>
    <property type="project" value="InterPro"/>
</dbReference>
<dbReference type="EMBL" id="NBII01000008">
    <property type="protein sequence ID" value="PAV16125.1"/>
    <property type="molecule type" value="Genomic_DNA"/>
</dbReference>
<gene>
    <name evidence="13" type="ORF">PNOK_0774500</name>
</gene>
<keyword evidence="4" id="KW-0999">Mitochondrion inner membrane</keyword>
<feature type="region of interest" description="Disordered" evidence="12">
    <location>
        <begin position="29"/>
        <end position="55"/>
    </location>
</feature>
<evidence type="ECO:0000256" key="9">
    <source>
        <dbReference type="ARBA" id="ARBA00031366"/>
    </source>
</evidence>
<evidence type="ECO:0000256" key="4">
    <source>
        <dbReference type="ARBA" id="ARBA00022792"/>
    </source>
</evidence>
<accession>A0A286U991</accession>